<gene>
    <name evidence="5" type="ORF">BOO71_0006457</name>
</gene>
<dbReference type="InterPro" id="IPR017853">
    <property type="entry name" value="GH"/>
</dbReference>
<evidence type="ECO:0000256" key="1">
    <source>
        <dbReference type="ARBA" id="ARBA00022801"/>
    </source>
</evidence>
<dbReference type="Gene3D" id="1.20.58.240">
    <property type="entry name" value="STAT, domain 1"/>
    <property type="match status" value="1"/>
</dbReference>
<evidence type="ECO:0000259" key="4">
    <source>
        <dbReference type="PROSITE" id="PS52009"/>
    </source>
</evidence>
<dbReference type="InterPro" id="IPR011496">
    <property type="entry name" value="O-GlcNAcase_cat"/>
</dbReference>
<dbReference type="GO" id="GO:0016231">
    <property type="term" value="F:beta-N-acetylglucosaminidase activity"/>
    <property type="evidence" value="ECO:0007669"/>
    <property type="project" value="TreeGrafter"/>
</dbReference>
<dbReference type="Pfam" id="PF07555">
    <property type="entry name" value="NAGidase"/>
    <property type="match status" value="1"/>
</dbReference>
<evidence type="ECO:0000256" key="3">
    <source>
        <dbReference type="PROSITE-ProRule" id="PRU01353"/>
    </source>
</evidence>
<dbReference type="PROSITE" id="PS52009">
    <property type="entry name" value="GH84"/>
    <property type="match status" value="1"/>
</dbReference>
<dbReference type="InterPro" id="IPR051822">
    <property type="entry name" value="Glycosyl_Hydrolase_84"/>
</dbReference>
<sequence length="437" mass="48592">MNAVPILGVIEGFYGRPWTPAQRGRLFGRMAAWGMNTYLYAPKDDRWHRQKWRELYPQAEAEALQTLIEDAQQHGIQFVYALAPGLDLDWNDAGDRRALAEKFTSVQELGAQHYALLFDDIPYAADRAVQAREQVAATHHVMDALWPEGQAGLMLLCPTEYCGERAQPSVAASPYLRALGEGLRASAEILWTGPQVISTEISVQSVLEVNAALGRPALLWDNLHANDFTLHRAHLGPYAGRPLDLREQVAGMLSNPNNQLELNTPGLASLAEYARAAPDWTPAASLDRALEAWLPEFGDAPTHPVTLDDLRLVAHMLYLPGELGPQARRVLEAAEHLMDPQSGEAEGAALVDELRTAQHRIMAVLRALEAGTNRDLLFDLHPYLADVLEELNRLLVAATQRGEDDPAEFRYRGSLADRLMALGWEDIAFPKQDERQR</sequence>
<dbReference type="RefSeq" id="WP_075832279.1">
    <property type="nucleotide sequence ID" value="NZ_MSTI01000070.1"/>
</dbReference>
<comment type="similarity">
    <text evidence="3">Belongs to the glycosyl hydrolase 84 family.</text>
</comment>
<feature type="active site" description="Proton donor" evidence="3">
    <location>
        <position position="120"/>
    </location>
</feature>
<keyword evidence="6" id="KW-1185">Reference proteome</keyword>
<reference evidence="5 6" key="1">
    <citation type="submission" date="2017-01" db="EMBL/GenBank/DDBJ databases">
        <title>Genome Analysis of Deinococcus marmoris KOPRI26562.</title>
        <authorList>
            <person name="Kim J.H."/>
            <person name="Oh H.-M."/>
        </authorList>
    </citation>
    <scope>NUCLEOTIDE SEQUENCE [LARGE SCALE GENOMIC DNA]</scope>
    <source>
        <strain evidence="5 6">KOPRI26562</strain>
    </source>
</reference>
<dbReference type="PANTHER" id="PTHR13170:SF16">
    <property type="entry name" value="PROTEIN O-GLCNACASE"/>
    <property type="match status" value="1"/>
</dbReference>
<name>A0A1U7NZA1_9DEIO</name>
<dbReference type="OrthoDB" id="9760892at2"/>
<dbReference type="PANTHER" id="PTHR13170">
    <property type="entry name" value="O-GLCNACASE"/>
    <property type="match status" value="1"/>
</dbReference>
<keyword evidence="1 3" id="KW-0378">Hydrolase</keyword>
<feature type="domain" description="GH84" evidence="4">
    <location>
        <begin position="5"/>
        <end position="278"/>
    </location>
</feature>
<comment type="caution">
    <text evidence="5">The sequence shown here is derived from an EMBL/GenBank/DDBJ whole genome shotgun (WGS) entry which is preliminary data.</text>
</comment>
<dbReference type="AlphaFoldDB" id="A0A1U7NZA1"/>
<evidence type="ECO:0000313" key="5">
    <source>
        <dbReference type="EMBL" id="OLV18251.1"/>
    </source>
</evidence>
<dbReference type="Proteomes" id="UP000186607">
    <property type="component" value="Unassembled WGS sequence"/>
</dbReference>
<dbReference type="Gene3D" id="3.20.20.80">
    <property type="entry name" value="Glycosidases"/>
    <property type="match status" value="1"/>
</dbReference>
<organism evidence="5 6">
    <name type="scientific">Deinococcus marmoris</name>
    <dbReference type="NCBI Taxonomy" id="249408"/>
    <lineage>
        <taxon>Bacteria</taxon>
        <taxon>Thermotogati</taxon>
        <taxon>Deinococcota</taxon>
        <taxon>Deinococci</taxon>
        <taxon>Deinococcales</taxon>
        <taxon>Deinococcaceae</taxon>
        <taxon>Deinococcus</taxon>
    </lineage>
</organism>
<protein>
    <submittedName>
        <fullName evidence="5">Hyaluronidase</fullName>
    </submittedName>
</protein>
<dbReference type="STRING" id="249408.BOO71_0006457"/>
<evidence type="ECO:0000256" key="2">
    <source>
        <dbReference type="ARBA" id="ARBA00023295"/>
    </source>
</evidence>
<evidence type="ECO:0000313" key="6">
    <source>
        <dbReference type="Proteomes" id="UP000186607"/>
    </source>
</evidence>
<accession>A0A1U7NZA1</accession>
<proteinExistence type="inferred from homology"/>
<dbReference type="GO" id="GO:0009100">
    <property type="term" value="P:glycoprotein metabolic process"/>
    <property type="evidence" value="ECO:0007669"/>
    <property type="project" value="TreeGrafter"/>
</dbReference>
<dbReference type="SUPFAM" id="SSF51445">
    <property type="entry name" value="(Trans)glycosidases"/>
    <property type="match status" value="1"/>
</dbReference>
<dbReference type="EMBL" id="MSTI01000070">
    <property type="protein sequence ID" value="OLV18251.1"/>
    <property type="molecule type" value="Genomic_DNA"/>
</dbReference>
<keyword evidence="2 3" id="KW-0326">Glycosidase</keyword>